<proteinExistence type="predicted"/>
<evidence type="ECO:0008006" key="4">
    <source>
        <dbReference type="Google" id="ProtNLM"/>
    </source>
</evidence>
<feature type="signal peptide" evidence="1">
    <location>
        <begin position="1"/>
        <end position="23"/>
    </location>
</feature>
<geneLocation type="plasmid" evidence="2 3">
    <name>pBFS01_1</name>
</geneLocation>
<keyword evidence="1" id="KW-0732">Signal</keyword>
<protein>
    <recommendedName>
        <fullName evidence="4">Lipoprotein</fullName>
    </recommendedName>
</protein>
<accession>A0AAE6KA48</accession>
<feature type="chain" id="PRO_5042088921" description="Lipoprotein" evidence="1">
    <location>
        <begin position="24"/>
        <end position="295"/>
    </location>
</feature>
<sequence length="295" mass="33298">MKVKTIMLASCLLLLLGACNMFQEDCGMKGYLRAYVSDNVAPPTTEDIQVRYYDYYSGAEYTEKLGEPDYFEVNNQFLSRIATGEYKFLAYSLFNNKVRNVEELSAIEIYADTVSSVKYGIPIIANSQKLVYTDSSEGSILPEDTLKRVFNLRPLVQKIVINITLKGLSQTHQITSLEAMLSGVITGRKIYTNQPIADYAGLVFSFSPTEVDNRFTSSAFVFGISNAIPNTLKIECLGETFKQYSQVDLSSVLKDFTVDGMVIDLVVEIGENMLFDNIYIEKWQDMEQNDINFNK</sequence>
<dbReference type="AlphaFoldDB" id="A0AAE6KA48"/>
<dbReference type="EMBL" id="CP036547">
    <property type="protein sequence ID" value="QCQ47741.1"/>
    <property type="molecule type" value="Genomic_DNA"/>
</dbReference>
<evidence type="ECO:0000313" key="3">
    <source>
        <dbReference type="Proteomes" id="UP000036847"/>
    </source>
</evidence>
<name>A0AAE6KA48_BACFG</name>
<organism evidence="2 3">
    <name type="scientific">Bacteroides fragilis</name>
    <dbReference type="NCBI Taxonomy" id="817"/>
    <lineage>
        <taxon>Bacteria</taxon>
        <taxon>Pseudomonadati</taxon>
        <taxon>Bacteroidota</taxon>
        <taxon>Bacteroidia</taxon>
        <taxon>Bacteroidales</taxon>
        <taxon>Bacteroidaceae</taxon>
        <taxon>Bacteroides</taxon>
    </lineage>
</organism>
<reference evidence="2 3" key="1">
    <citation type="submission" date="2019-03" db="EMBL/GenBank/DDBJ databases">
        <title>Complete genome assembly of MDR B. fragilis.</title>
        <authorList>
            <person name="Sydenham T.V."/>
            <person name="Hasman H."/>
            <person name="Justesen U.S."/>
        </authorList>
    </citation>
    <scope>NUCLEOTIDE SEQUENCE [LARGE SCALE GENOMIC DNA]</scope>
    <source>
        <strain evidence="2 3">DCMSKEJBY0001B</strain>
        <plasmid evidence="2 3">pBFS01_1</plasmid>
    </source>
</reference>
<dbReference type="Proteomes" id="UP000036847">
    <property type="component" value="Plasmid pBFS01_1"/>
</dbReference>
<dbReference type="PROSITE" id="PS51257">
    <property type="entry name" value="PROKAR_LIPOPROTEIN"/>
    <property type="match status" value="1"/>
</dbReference>
<evidence type="ECO:0000256" key="1">
    <source>
        <dbReference type="SAM" id="SignalP"/>
    </source>
</evidence>
<gene>
    <name evidence="2" type="ORF">EC80_023385</name>
</gene>
<keyword evidence="2" id="KW-0614">Plasmid</keyword>
<evidence type="ECO:0000313" key="2">
    <source>
        <dbReference type="EMBL" id="QCQ47741.1"/>
    </source>
</evidence>
<dbReference type="RefSeq" id="WP_032535479.1">
    <property type="nucleotide sequence ID" value="NZ_CP036547.1"/>
</dbReference>